<dbReference type="OrthoDB" id="6119954at2759"/>
<evidence type="ECO:0000256" key="3">
    <source>
        <dbReference type="ARBA" id="ARBA00022801"/>
    </source>
</evidence>
<feature type="binding site" evidence="4">
    <location>
        <position position="116"/>
    </location>
    <ligand>
        <name>Mn(2+)</name>
        <dbReference type="ChEBI" id="CHEBI:29035"/>
        <label>2</label>
    </ligand>
</feature>
<dbReference type="NCBIfam" id="TIGR01891">
    <property type="entry name" value="amidohydrolases"/>
    <property type="match status" value="1"/>
</dbReference>
<evidence type="ECO:0000313" key="7">
    <source>
        <dbReference type="Proteomes" id="UP000800035"/>
    </source>
</evidence>
<dbReference type="InterPro" id="IPR011650">
    <property type="entry name" value="Peptidase_M20_dimer"/>
</dbReference>
<organism evidence="6 7">
    <name type="scientific">Byssothecium circinans</name>
    <dbReference type="NCBI Taxonomy" id="147558"/>
    <lineage>
        <taxon>Eukaryota</taxon>
        <taxon>Fungi</taxon>
        <taxon>Dikarya</taxon>
        <taxon>Ascomycota</taxon>
        <taxon>Pezizomycotina</taxon>
        <taxon>Dothideomycetes</taxon>
        <taxon>Pleosporomycetidae</taxon>
        <taxon>Pleosporales</taxon>
        <taxon>Massarineae</taxon>
        <taxon>Massarinaceae</taxon>
        <taxon>Byssothecium</taxon>
    </lineage>
</organism>
<evidence type="ECO:0000259" key="5">
    <source>
        <dbReference type="Pfam" id="PF07687"/>
    </source>
</evidence>
<feature type="binding site" evidence="4">
    <location>
        <position position="152"/>
    </location>
    <ligand>
        <name>Mn(2+)</name>
        <dbReference type="ChEBI" id="CHEBI:29035"/>
        <label>2</label>
    </ligand>
</feature>
<sequence length="420" mass="45423">MPSISSIISSHQPEFAPYEKLYKHFHTHPELSFQEEQTAARIVDELKKLDAYELHPHIGGHGLAAVLKNGPGRTILLRADMDALPVEEATGVDYASTKRMKDDDGVEKPTMHACGHDIHITALLMAAETLAKDAVRKHWSGTLILIFQPAEERGAGAQAMVDDGLYTKVPEPDVVVGGHVAPWREGKIGTKRGLVAAAADSFKLHIKGRQAHASTPHVSIDPIVQAASTIMRLQTIVSREVDPRDMAVVTVSSIKAGDAANIIPQSADLKLNIRAGVEETRSKLIESISRIVSAEASASAAPEPEINHLFGFPLLHNDDALTAELEGAFAEHFTDQYDSGIERMTFSEDFGTLATAIGKPSCFFLYGGLEGEGFDRMVREGRVKEIPGNHSPSFLPVVGSVKTGADAYVVSALKVMWKTT</sequence>
<dbReference type="Pfam" id="PF07687">
    <property type="entry name" value="M20_dimer"/>
    <property type="match status" value="1"/>
</dbReference>
<protein>
    <submittedName>
        <fullName evidence="6">Metal-dependent amidase/aminoacylase/carboxypeptidase</fullName>
    </submittedName>
</protein>
<keyword evidence="6" id="KW-0645">Protease</keyword>
<comment type="similarity">
    <text evidence="1">Belongs to the peptidase M20 family.</text>
</comment>
<evidence type="ECO:0000256" key="2">
    <source>
        <dbReference type="ARBA" id="ARBA00006247"/>
    </source>
</evidence>
<reference evidence="6" key="1">
    <citation type="journal article" date="2020" name="Stud. Mycol.">
        <title>101 Dothideomycetes genomes: a test case for predicting lifestyles and emergence of pathogens.</title>
        <authorList>
            <person name="Haridas S."/>
            <person name="Albert R."/>
            <person name="Binder M."/>
            <person name="Bloem J."/>
            <person name="Labutti K."/>
            <person name="Salamov A."/>
            <person name="Andreopoulos B."/>
            <person name="Baker S."/>
            <person name="Barry K."/>
            <person name="Bills G."/>
            <person name="Bluhm B."/>
            <person name="Cannon C."/>
            <person name="Castanera R."/>
            <person name="Culley D."/>
            <person name="Daum C."/>
            <person name="Ezra D."/>
            <person name="Gonzalez J."/>
            <person name="Henrissat B."/>
            <person name="Kuo A."/>
            <person name="Liang C."/>
            <person name="Lipzen A."/>
            <person name="Lutzoni F."/>
            <person name="Magnuson J."/>
            <person name="Mondo S."/>
            <person name="Nolan M."/>
            <person name="Ohm R."/>
            <person name="Pangilinan J."/>
            <person name="Park H.-J."/>
            <person name="Ramirez L."/>
            <person name="Alfaro M."/>
            <person name="Sun H."/>
            <person name="Tritt A."/>
            <person name="Yoshinaga Y."/>
            <person name="Zwiers L.-H."/>
            <person name="Turgeon B."/>
            <person name="Goodwin S."/>
            <person name="Spatafora J."/>
            <person name="Crous P."/>
            <person name="Grigoriev I."/>
        </authorList>
    </citation>
    <scope>NUCLEOTIDE SEQUENCE</scope>
    <source>
        <strain evidence="6">CBS 675.92</strain>
    </source>
</reference>
<dbReference type="GO" id="GO:0046872">
    <property type="term" value="F:metal ion binding"/>
    <property type="evidence" value="ECO:0007669"/>
    <property type="project" value="UniProtKB-KW"/>
</dbReference>
<dbReference type="PIRSF" id="PIRSF005962">
    <property type="entry name" value="Pept_M20D_amidohydro"/>
    <property type="match status" value="1"/>
</dbReference>
<name>A0A6A5U2F8_9PLEO</name>
<comment type="similarity">
    <text evidence="2">Belongs to the peptidase M20A family.</text>
</comment>
<dbReference type="Gene3D" id="3.40.630.10">
    <property type="entry name" value="Zn peptidases"/>
    <property type="match status" value="1"/>
</dbReference>
<dbReference type="SUPFAM" id="SSF55031">
    <property type="entry name" value="Bacterial exopeptidase dimerisation domain"/>
    <property type="match status" value="1"/>
</dbReference>
<feature type="binding site" evidence="4">
    <location>
        <position position="114"/>
    </location>
    <ligand>
        <name>Mn(2+)</name>
        <dbReference type="ChEBI" id="CHEBI:29035"/>
        <label>2</label>
    </ligand>
</feature>
<dbReference type="PANTHER" id="PTHR11014:SF63">
    <property type="entry name" value="METALLOPEPTIDASE, PUTATIVE (AFU_ORTHOLOGUE AFUA_6G09600)-RELATED"/>
    <property type="match status" value="1"/>
</dbReference>
<dbReference type="GO" id="GO:0004180">
    <property type="term" value="F:carboxypeptidase activity"/>
    <property type="evidence" value="ECO:0007669"/>
    <property type="project" value="UniProtKB-KW"/>
</dbReference>
<dbReference type="AlphaFoldDB" id="A0A6A5U2F8"/>
<keyword evidence="7" id="KW-1185">Reference proteome</keyword>
<dbReference type="FunFam" id="3.30.70.360:FF:000001">
    <property type="entry name" value="N-acetyldiaminopimelate deacetylase"/>
    <property type="match status" value="1"/>
</dbReference>
<dbReference type="Pfam" id="PF01546">
    <property type="entry name" value="Peptidase_M20"/>
    <property type="match status" value="1"/>
</dbReference>
<proteinExistence type="inferred from homology"/>
<evidence type="ECO:0000256" key="4">
    <source>
        <dbReference type="PIRSR" id="PIRSR005962-1"/>
    </source>
</evidence>
<dbReference type="InterPro" id="IPR002933">
    <property type="entry name" value="Peptidase_M20"/>
</dbReference>
<dbReference type="Gene3D" id="3.30.70.360">
    <property type="match status" value="1"/>
</dbReference>
<dbReference type="EMBL" id="ML976986">
    <property type="protein sequence ID" value="KAF1958858.1"/>
    <property type="molecule type" value="Genomic_DNA"/>
</dbReference>
<feature type="binding site" evidence="4">
    <location>
        <position position="179"/>
    </location>
    <ligand>
        <name>Mn(2+)</name>
        <dbReference type="ChEBI" id="CHEBI:29035"/>
        <label>2</label>
    </ligand>
</feature>
<comment type="cofactor">
    <cofactor evidence="4">
        <name>Mn(2+)</name>
        <dbReference type="ChEBI" id="CHEBI:29035"/>
    </cofactor>
    <text evidence="4">The Mn(2+) ion enhances activity.</text>
</comment>
<keyword evidence="4" id="KW-0479">Metal-binding</keyword>
<keyword evidence="3" id="KW-0378">Hydrolase</keyword>
<dbReference type="Proteomes" id="UP000800035">
    <property type="component" value="Unassembled WGS sequence"/>
</dbReference>
<evidence type="ECO:0000313" key="6">
    <source>
        <dbReference type="EMBL" id="KAF1958858.1"/>
    </source>
</evidence>
<evidence type="ECO:0000256" key="1">
    <source>
        <dbReference type="ARBA" id="ARBA00006153"/>
    </source>
</evidence>
<feature type="binding site" evidence="4">
    <location>
        <position position="390"/>
    </location>
    <ligand>
        <name>Mn(2+)</name>
        <dbReference type="ChEBI" id="CHEBI:29035"/>
        <label>2</label>
    </ligand>
</feature>
<dbReference type="PANTHER" id="PTHR11014">
    <property type="entry name" value="PEPTIDASE M20 FAMILY MEMBER"/>
    <property type="match status" value="1"/>
</dbReference>
<dbReference type="InterPro" id="IPR017439">
    <property type="entry name" value="Amidohydrolase"/>
</dbReference>
<keyword evidence="6" id="KW-0121">Carboxypeptidase</keyword>
<accession>A0A6A5U2F8</accession>
<dbReference type="SUPFAM" id="SSF53187">
    <property type="entry name" value="Zn-dependent exopeptidases"/>
    <property type="match status" value="1"/>
</dbReference>
<keyword evidence="4" id="KW-0464">Manganese</keyword>
<dbReference type="InterPro" id="IPR036264">
    <property type="entry name" value="Bact_exopeptidase_dim_dom"/>
</dbReference>
<feature type="domain" description="Peptidase M20 dimerisation" evidence="5">
    <location>
        <begin position="201"/>
        <end position="297"/>
    </location>
</feature>
<gene>
    <name evidence="6" type="ORF">CC80DRAFT_441581</name>
</gene>